<dbReference type="PANTHER" id="PTHR23318">
    <property type="entry name" value="ATP SYNTHASE GAMMA-RELATED"/>
    <property type="match status" value="1"/>
</dbReference>
<gene>
    <name evidence="6" type="ORF">SCAR479_12025</name>
</gene>
<dbReference type="InterPro" id="IPR051137">
    <property type="entry name" value="PP4R3-like"/>
</dbReference>
<dbReference type="Pfam" id="PF04802">
    <property type="entry name" value="PP4R3"/>
    <property type="match status" value="1"/>
</dbReference>
<name>A0ABR2XC95_9PEZI</name>
<dbReference type="Proteomes" id="UP001465668">
    <property type="component" value="Unassembled WGS sequence"/>
</dbReference>
<sequence length="1067" mass="120185">MTGLRFRGRPAERSAKLPEATISTPVACGPTSDPLFACCTRARFDLDTDQDRTPADPEAPSTQSQEPEPGLVPAGRAATPTVPIIFWRARCDLSLFCRHHLAHFASHRIAPHRNPISVTSARPRRILDHLSPDIAEHPTPHLSSIPTSPHRLFASVACAPVSQRAHKVEKLAALTLLSQADTELSLQQHLDLAPELLHYNSRLVADVDSEEPLTMAAQPVPHQSTDKKRVKVYELRNNDWFDRGTGFCTAAIHVEGDQREPKVTVESEDPPHRTLLETRVSKGDSFHKQQVWTEPSNGVDMALSFQEAEGCTMIWRFISQIQTPYRSVNGADDSFSDDLAMEAPNPITLPVPSLGTIAEIEGQLRMMSGTGSGRDALTKYVLNEDLIGKLCPLVSEAEDLESLNDLHRLCNIMKIIILLNDTSIIEHAVSDECVIGVVGALEYDPDFPSHKANHRQWLEDKSRYKEVVRIEDAQIQKKIHQTYRLQYLKDVVLARILDDNTFSVLNSLIFFNQVDIVQHIQANSTFLMELFDVFKPYNEDPKRKKDAVLFIQQCCTVAKNLQPPARQTLYNNFIVHGLLSVINFGLRHADTAVRVGATDIMVCMIDHDPQMIRQTIYRQLSENQPPLTDSLIDLLLVEVDLGVKSQVSDALKVLLDQGPPPQEQAFAKANGEYAARAQARLQAAADPQQERFLESFYEKSALRLFEPLMALEGRTNMEFTVQQASMFTYLIEILCFFIRQHQHRSKYFVIDNNIVKRIEQLLKSPEKFTKLVAIRFLRQLIGIPDDFYIKQVTSNYVIGSILDVLIATMPRDNLLTSACLEFFEHIKKESIKDIIKHTVENFREKLEKLAYVPLFAYIIQRYDQTQGFTANMDTFLESEDDTRRRRQGQVMNPRTGIMEQLTLEQNEEEYWNTSDDEDDLQIRAGSRALSVNGASPSTKLVDYASDEDIDESIEEGDLVLDSQAQLEKMDEDESKSISSLPSPPERLSEKRRREEDEEDEMGKLMTHKRRNSSSASSNTSSTSGLLGKKKRLSGTRDAGGGAKKIAISLSSPKGEPDLASTEDNETT</sequence>
<evidence type="ECO:0000259" key="4">
    <source>
        <dbReference type="Pfam" id="PF04802"/>
    </source>
</evidence>
<keyword evidence="7" id="KW-1185">Reference proteome</keyword>
<dbReference type="EMBL" id="JARVKM010000077">
    <property type="protein sequence ID" value="KAK9771292.1"/>
    <property type="molecule type" value="Genomic_DNA"/>
</dbReference>
<keyword evidence="2" id="KW-0539">Nucleus</keyword>
<comment type="caution">
    <text evidence="6">The sequence shown here is derived from an EMBL/GenBank/DDBJ whole genome shotgun (WGS) entry which is preliminary data.</text>
</comment>
<dbReference type="InterPro" id="IPR016024">
    <property type="entry name" value="ARM-type_fold"/>
</dbReference>
<comment type="subcellular location">
    <subcellularLocation>
        <location evidence="1">Nucleus</location>
    </subcellularLocation>
</comment>
<dbReference type="Gene3D" id="2.30.29.30">
    <property type="entry name" value="Pleckstrin-homology domain (PH domain)/Phosphotyrosine-binding domain (PTB)"/>
    <property type="match status" value="1"/>
</dbReference>
<dbReference type="SUPFAM" id="SSF48371">
    <property type="entry name" value="ARM repeat"/>
    <property type="match status" value="1"/>
</dbReference>
<proteinExistence type="predicted"/>
<evidence type="ECO:0000313" key="6">
    <source>
        <dbReference type="EMBL" id="KAK9771292.1"/>
    </source>
</evidence>
<reference evidence="6 7" key="1">
    <citation type="submission" date="2024-02" db="EMBL/GenBank/DDBJ databases">
        <title>First draft genome assembly of two strains of Seiridium cardinale.</title>
        <authorList>
            <person name="Emiliani G."/>
            <person name="Scali E."/>
        </authorList>
    </citation>
    <scope>NUCLEOTIDE SEQUENCE [LARGE SCALE GENOMIC DNA]</scope>
    <source>
        <strain evidence="6 7">BM-138-000479</strain>
    </source>
</reference>
<dbReference type="InterPro" id="IPR006887">
    <property type="entry name" value="P4R3-like_central_dom"/>
</dbReference>
<dbReference type="InterPro" id="IPR011993">
    <property type="entry name" value="PH-like_dom_sf"/>
</dbReference>
<feature type="domain" description="PP4R3 EVH1-like" evidence="5">
    <location>
        <begin position="227"/>
        <end position="323"/>
    </location>
</feature>
<organism evidence="6 7">
    <name type="scientific">Seiridium cardinale</name>
    <dbReference type="NCBI Taxonomy" id="138064"/>
    <lineage>
        <taxon>Eukaryota</taxon>
        <taxon>Fungi</taxon>
        <taxon>Dikarya</taxon>
        <taxon>Ascomycota</taxon>
        <taxon>Pezizomycotina</taxon>
        <taxon>Sordariomycetes</taxon>
        <taxon>Xylariomycetidae</taxon>
        <taxon>Amphisphaeriales</taxon>
        <taxon>Sporocadaceae</taxon>
        <taxon>Seiridium</taxon>
    </lineage>
</organism>
<evidence type="ECO:0000256" key="1">
    <source>
        <dbReference type="ARBA" id="ARBA00004123"/>
    </source>
</evidence>
<dbReference type="Pfam" id="PF22972">
    <property type="entry name" value="EVH1_PP4R3"/>
    <property type="match status" value="1"/>
</dbReference>
<feature type="domain" description="Serine/threonine-protein phosphatase 4 regulatory subunit 3-like central" evidence="4">
    <location>
        <begin position="359"/>
        <end position="864"/>
    </location>
</feature>
<feature type="region of interest" description="Disordered" evidence="3">
    <location>
        <begin position="47"/>
        <end position="75"/>
    </location>
</feature>
<feature type="region of interest" description="Disordered" evidence="3">
    <location>
        <begin position="967"/>
        <end position="1067"/>
    </location>
</feature>
<dbReference type="PANTHER" id="PTHR23318:SF0">
    <property type="entry name" value="SERINE_THREONINE-PROTEIN PHOSPHATASE 4 REGULATORY SUBUNIT 3"/>
    <property type="match status" value="1"/>
</dbReference>
<evidence type="ECO:0000256" key="2">
    <source>
        <dbReference type="ARBA" id="ARBA00023242"/>
    </source>
</evidence>
<dbReference type="InterPro" id="IPR055236">
    <property type="entry name" value="EVH1_PP4R3"/>
</dbReference>
<accession>A0ABR2XC95</accession>
<evidence type="ECO:0000313" key="7">
    <source>
        <dbReference type="Proteomes" id="UP001465668"/>
    </source>
</evidence>
<evidence type="ECO:0000256" key="3">
    <source>
        <dbReference type="SAM" id="MobiDB-lite"/>
    </source>
</evidence>
<dbReference type="Gene3D" id="1.25.10.10">
    <property type="entry name" value="Leucine-rich Repeat Variant"/>
    <property type="match status" value="1"/>
</dbReference>
<evidence type="ECO:0000259" key="5">
    <source>
        <dbReference type="Pfam" id="PF22972"/>
    </source>
</evidence>
<protein>
    <submittedName>
        <fullName evidence="6">Component of IIS longevity pathway SMK-1-domain-containing protein</fullName>
    </submittedName>
</protein>
<dbReference type="InterPro" id="IPR011989">
    <property type="entry name" value="ARM-like"/>
</dbReference>
<feature type="compositionally biased region" description="Low complexity" evidence="3">
    <location>
        <begin position="1012"/>
        <end position="1023"/>
    </location>
</feature>